<feature type="transmembrane region" description="Helical" evidence="1">
    <location>
        <begin position="12"/>
        <end position="35"/>
    </location>
</feature>
<dbReference type="InterPro" id="IPR030395">
    <property type="entry name" value="GP_PDE_dom"/>
</dbReference>
<dbReference type="SUPFAM" id="SSF51695">
    <property type="entry name" value="PLC-like phosphodiesterases"/>
    <property type="match status" value="1"/>
</dbReference>
<feature type="transmembrane region" description="Helical" evidence="1">
    <location>
        <begin position="204"/>
        <end position="229"/>
    </location>
</feature>
<gene>
    <name evidence="3" type="ORF">FD14_GL001014</name>
</gene>
<reference evidence="3 4" key="1">
    <citation type="journal article" date="2015" name="Genome Announc.">
        <title>Expanding the biotechnology potential of lactobacilli through comparative genomics of 213 strains and associated genera.</title>
        <authorList>
            <person name="Sun Z."/>
            <person name="Harris H.M."/>
            <person name="McCann A."/>
            <person name="Guo C."/>
            <person name="Argimon S."/>
            <person name="Zhang W."/>
            <person name="Yang X."/>
            <person name="Jeffery I.B."/>
            <person name="Cooney J.C."/>
            <person name="Kagawa T.F."/>
            <person name="Liu W."/>
            <person name="Song Y."/>
            <person name="Salvetti E."/>
            <person name="Wrobel A."/>
            <person name="Rasinkangas P."/>
            <person name="Parkhill J."/>
            <person name="Rea M.C."/>
            <person name="O'Sullivan O."/>
            <person name="Ritari J."/>
            <person name="Douillard F.P."/>
            <person name="Paul Ross R."/>
            <person name="Yang R."/>
            <person name="Briner A.E."/>
            <person name="Felis G.E."/>
            <person name="de Vos W.M."/>
            <person name="Barrangou R."/>
            <person name="Klaenhammer T.R."/>
            <person name="Caufield P.W."/>
            <person name="Cui Y."/>
            <person name="Zhang H."/>
            <person name="O'Toole P.W."/>
        </authorList>
    </citation>
    <scope>NUCLEOTIDE SEQUENCE [LARGE SCALE GENOMIC DNA]</scope>
    <source>
        <strain evidence="3 4">DSM 23365</strain>
    </source>
</reference>
<feature type="transmembrane region" description="Helical" evidence="1">
    <location>
        <begin position="47"/>
        <end position="69"/>
    </location>
</feature>
<feature type="transmembrane region" description="Helical" evidence="1">
    <location>
        <begin position="103"/>
        <end position="126"/>
    </location>
</feature>
<protein>
    <submittedName>
        <fullName evidence="3">Glycerophosphodiester phosphodiesterase</fullName>
    </submittedName>
</protein>
<dbReference type="AlphaFoldDB" id="A0A0R2F9U1"/>
<feature type="transmembrane region" description="Helical" evidence="1">
    <location>
        <begin position="290"/>
        <end position="311"/>
    </location>
</feature>
<evidence type="ECO:0000313" key="4">
    <source>
        <dbReference type="Proteomes" id="UP000051442"/>
    </source>
</evidence>
<keyword evidence="1" id="KW-1133">Transmembrane helix</keyword>
<dbReference type="GO" id="GO:0008081">
    <property type="term" value="F:phosphoric diester hydrolase activity"/>
    <property type="evidence" value="ECO:0007669"/>
    <property type="project" value="InterPro"/>
</dbReference>
<evidence type="ECO:0000259" key="2">
    <source>
        <dbReference type="PROSITE" id="PS51704"/>
    </source>
</evidence>
<dbReference type="Pfam" id="PF10110">
    <property type="entry name" value="GPDPase_memb"/>
    <property type="match status" value="1"/>
</dbReference>
<dbReference type="GO" id="GO:0006629">
    <property type="term" value="P:lipid metabolic process"/>
    <property type="evidence" value="ECO:0007669"/>
    <property type="project" value="InterPro"/>
</dbReference>
<accession>A0A0R2F9U1</accession>
<dbReference type="Proteomes" id="UP000051442">
    <property type="component" value="Unassembled WGS sequence"/>
</dbReference>
<proteinExistence type="predicted"/>
<keyword evidence="1" id="KW-0472">Membrane</keyword>
<dbReference type="PANTHER" id="PTHR46211:SF8">
    <property type="entry name" value="PHOSPHODIESTERASE"/>
    <property type="match status" value="1"/>
</dbReference>
<comment type="caution">
    <text evidence="3">The sequence shown here is derived from an EMBL/GenBank/DDBJ whole genome shotgun (WGS) entry which is preliminary data.</text>
</comment>
<feature type="transmembrane region" description="Helical" evidence="1">
    <location>
        <begin position="241"/>
        <end position="269"/>
    </location>
</feature>
<dbReference type="STRING" id="1423804.FD14_GL001014"/>
<feature type="domain" description="GP-PDE" evidence="2">
    <location>
        <begin position="319"/>
        <end position="575"/>
    </location>
</feature>
<evidence type="ECO:0000313" key="3">
    <source>
        <dbReference type="EMBL" id="KRN21572.1"/>
    </source>
</evidence>
<dbReference type="CDD" id="cd08579">
    <property type="entry name" value="GDPD_memb_like"/>
    <property type="match status" value="1"/>
</dbReference>
<dbReference type="EMBL" id="AYZM01000111">
    <property type="protein sequence ID" value="KRN21572.1"/>
    <property type="molecule type" value="Genomic_DNA"/>
</dbReference>
<dbReference type="PATRIC" id="fig|1423804.4.peg.1092"/>
<dbReference type="Pfam" id="PF03009">
    <property type="entry name" value="GDPD"/>
    <property type="match status" value="1"/>
</dbReference>
<feature type="transmembrane region" description="Helical" evidence="1">
    <location>
        <begin position="146"/>
        <end position="170"/>
    </location>
</feature>
<organism evidence="3 4">
    <name type="scientific">Secundilactobacillus similis DSM 23365 = JCM 2765</name>
    <dbReference type="NCBI Taxonomy" id="1423804"/>
    <lineage>
        <taxon>Bacteria</taxon>
        <taxon>Bacillati</taxon>
        <taxon>Bacillota</taxon>
        <taxon>Bacilli</taxon>
        <taxon>Lactobacillales</taxon>
        <taxon>Lactobacillaceae</taxon>
        <taxon>Secundilactobacillus</taxon>
    </lineage>
</organism>
<sequence>MAYTSLILGTNLTIAWIVIPLLTWFTAQALALGHIDYISYTNVTTLFAHPFVLIALLLLLLLTLALIYWQFSILMRGIYQIQSQHRLQVLELIQQTFSQRPELSLFSFCFFLGYFVLILPFAGLGLKTPLLAKVQIPDFIVSYLQANTWMALGLTLFYLVTLYLGLRLLFVLPKLVIQRQPLRQAVAASWQQTRWHTRHHFFQILALSIGVSVTAGAGYLIVIIAQTVIDAINQPLALTAAIINLILIQLISQFIVLMSIYGLMRILLLDVVIPDRAVFSLMHHRRFPKFLTVGALLVIALSVVGFNVIYLNGLTVTKPLTISHRGVDSGNGVQNTIPALRKTSREHPDLVEMDLHETKDHQFVVMHDENLKALTGVNKAPYQLTLKQLTRLTAHENGYHAKVASFDAYLAAANQLHQRLLVEIKTTKHDSPDMLSRFVNRYGATLRQHHDQVHSLDYNVVTGLKKQDPKQFVSFILPYNFSFPKTDANAYTMEATTLTDSFVDEAQGQHQKVYAWTVNDDTTTQKMLFEGVNGIVTDHLKQLQGTIADNVSHPNYATRLMDYIIDAPTTNLPLD</sequence>
<dbReference type="PROSITE" id="PS51704">
    <property type="entry name" value="GP_PDE"/>
    <property type="match status" value="1"/>
</dbReference>
<dbReference type="Gene3D" id="3.20.20.190">
    <property type="entry name" value="Phosphatidylinositol (PI) phosphodiesterase"/>
    <property type="match status" value="1"/>
</dbReference>
<name>A0A0R2F9U1_9LACO</name>
<keyword evidence="4" id="KW-1185">Reference proteome</keyword>
<dbReference type="InterPro" id="IPR018476">
    <property type="entry name" value="GlyceroP-diester-Pdiesterase_M"/>
</dbReference>
<dbReference type="PANTHER" id="PTHR46211">
    <property type="entry name" value="GLYCEROPHOSPHORYL DIESTER PHOSPHODIESTERASE"/>
    <property type="match status" value="1"/>
</dbReference>
<evidence type="ECO:0000256" key="1">
    <source>
        <dbReference type="SAM" id="Phobius"/>
    </source>
</evidence>
<keyword evidence="1" id="KW-0812">Transmembrane</keyword>
<dbReference type="InterPro" id="IPR017946">
    <property type="entry name" value="PLC-like_Pdiesterase_TIM-brl"/>
</dbReference>